<dbReference type="InterPro" id="IPR017867">
    <property type="entry name" value="Tyr_phospatase_low_mol_wt"/>
</dbReference>
<name>A0A7W3YET7_9GAMM</name>
<dbReference type="InterPro" id="IPR023485">
    <property type="entry name" value="Ptyr_pPase"/>
</dbReference>
<dbReference type="InterPro" id="IPR036196">
    <property type="entry name" value="Ptyr_pPase_sf"/>
</dbReference>
<feature type="domain" description="Phosphotyrosine protein phosphatase I" evidence="6">
    <location>
        <begin position="28"/>
        <end position="177"/>
    </location>
</feature>
<sequence length="192" mass="21298">MLFRLAWTPRKTSPARSHGWRRKVRERFRILVVCLGNICRSPMAEGVLRARIDASHLAGQVDLDSAGTGDWHVGQPPDRRAIAKARDHGLDISALRARQFRVDDHHDFDWILCADRTNLRDVRRLAPDGARARTGLLMEWAGVEGDGEIPDPYTGGEAQFEHVHGLLDAAATGLLARIEHERAGGDGTQTSD</sequence>
<keyword evidence="4" id="KW-0904">Protein phosphatase</keyword>
<dbReference type="SMART" id="SM00226">
    <property type="entry name" value="LMWPc"/>
    <property type="match status" value="1"/>
</dbReference>
<dbReference type="SUPFAM" id="SSF52788">
    <property type="entry name" value="Phosphotyrosine protein phosphatases I"/>
    <property type="match status" value="1"/>
</dbReference>
<organism evidence="7 8">
    <name type="scientific">Marilutibacter penaei</name>
    <dbReference type="NCBI Taxonomy" id="2759900"/>
    <lineage>
        <taxon>Bacteria</taxon>
        <taxon>Pseudomonadati</taxon>
        <taxon>Pseudomonadota</taxon>
        <taxon>Gammaproteobacteria</taxon>
        <taxon>Lysobacterales</taxon>
        <taxon>Lysobacteraceae</taxon>
        <taxon>Marilutibacter</taxon>
    </lineage>
</organism>
<evidence type="ECO:0000313" key="8">
    <source>
        <dbReference type="Proteomes" id="UP000552587"/>
    </source>
</evidence>
<dbReference type="PANTHER" id="PTHR11717">
    <property type="entry name" value="LOW MOLECULAR WEIGHT PROTEIN TYROSINE PHOSPHATASE"/>
    <property type="match status" value="1"/>
</dbReference>
<gene>
    <name evidence="7" type="ORF">H4F99_11920</name>
</gene>
<dbReference type="PRINTS" id="PR00719">
    <property type="entry name" value="LMWPTPASE"/>
</dbReference>
<keyword evidence="8" id="KW-1185">Reference proteome</keyword>
<evidence type="ECO:0000256" key="3">
    <source>
        <dbReference type="ARBA" id="ARBA00022801"/>
    </source>
</evidence>
<dbReference type="CDD" id="cd16343">
    <property type="entry name" value="LMWPTP"/>
    <property type="match status" value="1"/>
</dbReference>
<dbReference type="GO" id="GO:0004725">
    <property type="term" value="F:protein tyrosine phosphatase activity"/>
    <property type="evidence" value="ECO:0007669"/>
    <property type="project" value="UniProtKB-EC"/>
</dbReference>
<proteinExistence type="inferred from homology"/>
<feature type="active site" description="Proton donor" evidence="5">
    <location>
        <position position="151"/>
    </location>
</feature>
<evidence type="ECO:0000256" key="1">
    <source>
        <dbReference type="ARBA" id="ARBA00011063"/>
    </source>
</evidence>
<feature type="active site" evidence="5">
    <location>
        <position position="40"/>
    </location>
</feature>
<protein>
    <recommendedName>
        <fullName evidence="2">protein-tyrosine-phosphatase</fullName>
        <ecNumber evidence="2">3.1.3.48</ecNumber>
    </recommendedName>
</protein>
<accession>A0A7W3YET7</accession>
<evidence type="ECO:0000259" key="6">
    <source>
        <dbReference type="SMART" id="SM00226"/>
    </source>
</evidence>
<dbReference type="EC" id="3.1.3.48" evidence="2"/>
<evidence type="ECO:0000313" key="7">
    <source>
        <dbReference type="EMBL" id="MBB1089189.1"/>
    </source>
</evidence>
<comment type="similarity">
    <text evidence="1">Belongs to the low molecular weight phosphotyrosine protein phosphatase family.</text>
</comment>
<evidence type="ECO:0000256" key="5">
    <source>
        <dbReference type="PIRSR" id="PIRSR617867-1"/>
    </source>
</evidence>
<reference evidence="7 8" key="1">
    <citation type="submission" date="2020-07" db="EMBL/GenBank/DDBJ databases">
        <authorList>
            <person name="Xu S."/>
            <person name="Li A."/>
        </authorList>
    </citation>
    <scope>NUCLEOTIDE SEQUENCE [LARGE SCALE GENOMIC DNA]</scope>
    <source>
        <strain evidence="7 8">SG-8</strain>
    </source>
</reference>
<evidence type="ECO:0000256" key="2">
    <source>
        <dbReference type="ARBA" id="ARBA00013064"/>
    </source>
</evidence>
<dbReference type="EMBL" id="JACHTE010000008">
    <property type="protein sequence ID" value="MBB1089189.1"/>
    <property type="molecule type" value="Genomic_DNA"/>
</dbReference>
<dbReference type="Gene3D" id="3.40.50.2300">
    <property type="match status" value="1"/>
</dbReference>
<dbReference type="InterPro" id="IPR050438">
    <property type="entry name" value="LMW_PTPase"/>
</dbReference>
<comment type="caution">
    <text evidence="7">The sequence shown here is derived from an EMBL/GenBank/DDBJ whole genome shotgun (WGS) entry which is preliminary data.</text>
</comment>
<keyword evidence="3" id="KW-0378">Hydrolase</keyword>
<dbReference type="Proteomes" id="UP000552587">
    <property type="component" value="Unassembled WGS sequence"/>
</dbReference>
<dbReference type="PANTHER" id="PTHR11717:SF7">
    <property type="entry name" value="LOW MOLECULAR WEIGHT PHOSPHOTYROSINE PROTEIN PHOSPHATASE"/>
    <property type="match status" value="1"/>
</dbReference>
<feature type="active site" description="Nucleophile" evidence="5">
    <location>
        <position position="34"/>
    </location>
</feature>
<evidence type="ECO:0000256" key="4">
    <source>
        <dbReference type="ARBA" id="ARBA00022912"/>
    </source>
</evidence>
<dbReference type="AlphaFoldDB" id="A0A7W3YET7"/>
<dbReference type="Pfam" id="PF01451">
    <property type="entry name" value="LMWPc"/>
    <property type="match status" value="1"/>
</dbReference>